<comment type="caution">
    <text evidence="2">The sequence shown here is derived from an EMBL/GenBank/DDBJ whole genome shotgun (WGS) entry which is preliminary data.</text>
</comment>
<organism evidence="2 3">
    <name type="scientific">Fusarium albosuccineum</name>
    <dbReference type="NCBI Taxonomy" id="1237068"/>
    <lineage>
        <taxon>Eukaryota</taxon>
        <taxon>Fungi</taxon>
        <taxon>Dikarya</taxon>
        <taxon>Ascomycota</taxon>
        <taxon>Pezizomycotina</taxon>
        <taxon>Sordariomycetes</taxon>
        <taxon>Hypocreomycetidae</taxon>
        <taxon>Hypocreales</taxon>
        <taxon>Nectriaceae</taxon>
        <taxon>Fusarium</taxon>
        <taxon>Fusarium decemcellulare species complex</taxon>
    </lineage>
</organism>
<name>A0A8H4LD30_9HYPO</name>
<dbReference type="EMBL" id="JAADYS010000980">
    <property type="protein sequence ID" value="KAF4465769.1"/>
    <property type="molecule type" value="Genomic_DNA"/>
</dbReference>
<dbReference type="OrthoDB" id="21221at2759"/>
<dbReference type="AlphaFoldDB" id="A0A8H4LD30"/>
<feature type="domain" description="PUL" evidence="1">
    <location>
        <begin position="1"/>
        <end position="134"/>
    </location>
</feature>
<evidence type="ECO:0000313" key="3">
    <source>
        <dbReference type="Proteomes" id="UP000554235"/>
    </source>
</evidence>
<gene>
    <name evidence="2" type="ORF">FALBO_7381</name>
</gene>
<evidence type="ECO:0000313" key="2">
    <source>
        <dbReference type="EMBL" id="KAF4465769.1"/>
    </source>
</evidence>
<accession>A0A8H4LD30</accession>
<dbReference type="Gene3D" id="1.25.10.10">
    <property type="entry name" value="Leucine-rich Repeat Variant"/>
    <property type="match status" value="1"/>
</dbReference>
<sequence>MRDGNLRAAIILLVSSSFLDESHNNVRVAASSLLFNLSLANRKARKDSKPSLSGDDELELAASVVEAISLEEKSAEALHGMLLALGHLVYGTALDGELPDLLQAVGAEDSILAKKSKFPGEKLVTEVGAELLGKGLRKP</sequence>
<reference evidence="2 3" key="1">
    <citation type="submission" date="2020-01" db="EMBL/GenBank/DDBJ databases">
        <title>Identification and distribution of gene clusters putatively required for synthesis of sphingolipid metabolism inhibitors in phylogenetically diverse species of the filamentous fungus Fusarium.</title>
        <authorList>
            <person name="Kim H.-S."/>
            <person name="Busman M."/>
            <person name="Brown D.W."/>
            <person name="Divon H."/>
            <person name="Uhlig S."/>
            <person name="Proctor R.H."/>
        </authorList>
    </citation>
    <scope>NUCLEOTIDE SEQUENCE [LARGE SCALE GENOMIC DNA]</scope>
    <source>
        <strain evidence="2 3">NRRL 20459</strain>
    </source>
</reference>
<keyword evidence="3" id="KW-1185">Reference proteome</keyword>
<dbReference type="Proteomes" id="UP000554235">
    <property type="component" value="Unassembled WGS sequence"/>
</dbReference>
<protein>
    <recommendedName>
        <fullName evidence="1">PUL domain-containing protein</fullName>
    </recommendedName>
</protein>
<dbReference type="InterPro" id="IPR011989">
    <property type="entry name" value="ARM-like"/>
</dbReference>
<proteinExistence type="predicted"/>
<evidence type="ECO:0000259" key="1">
    <source>
        <dbReference type="PROSITE" id="PS51396"/>
    </source>
</evidence>
<dbReference type="Pfam" id="PF08324">
    <property type="entry name" value="PUL"/>
    <property type="match status" value="1"/>
</dbReference>
<dbReference type="InterPro" id="IPR013535">
    <property type="entry name" value="PUL_dom"/>
</dbReference>
<dbReference type="PROSITE" id="PS51396">
    <property type="entry name" value="PUL"/>
    <property type="match status" value="1"/>
</dbReference>